<dbReference type="RefSeq" id="WP_126548322.1">
    <property type="nucleotide sequence ID" value="NZ_BIFS01000001.1"/>
</dbReference>
<evidence type="ECO:0000256" key="2">
    <source>
        <dbReference type="SAM" id="Phobius"/>
    </source>
</evidence>
<evidence type="ECO:0000256" key="1">
    <source>
        <dbReference type="SAM" id="MobiDB-lite"/>
    </source>
</evidence>
<name>A0A402ABA3_9CHLR</name>
<accession>A0A402ABA3</accession>
<dbReference type="OrthoDB" id="166687at2"/>
<feature type="transmembrane region" description="Helical" evidence="2">
    <location>
        <begin position="47"/>
        <end position="68"/>
    </location>
</feature>
<keyword evidence="2" id="KW-0472">Membrane</keyword>
<protein>
    <submittedName>
        <fullName evidence="3">Uncharacterized protein</fullName>
    </submittedName>
</protein>
<organism evidence="3 4">
    <name type="scientific">Dictyobacter kobayashii</name>
    <dbReference type="NCBI Taxonomy" id="2014872"/>
    <lineage>
        <taxon>Bacteria</taxon>
        <taxon>Bacillati</taxon>
        <taxon>Chloroflexota</taxon>
        <taxon>Ktedonobacteria</taxon>
        <taxon>Ktedonobacterales</taxon>
        <taxon>Dictyobacteraceae</taxon>
        <taxon>Dictyobacter</taxon>
    </lineage>
</organism>
<keyword evidence="2" id="KW-0812">Transmembrane</keyword>
<dbReference type="AlphaFoldDB" id="A0A402ABA3"/>
<evidence type="ECO:0000313" key="4">
    <source>
        <dbReference type="Proteomes" id="UP000287188"/>
    </source>
</evidence>
<reference evidence="4" key="1">
    <citation type="submission" date="2018-12" db="EMBL/GenBank/DDBJ databases">
        <title>Tengunoibacter tsumagoiensis gen. nov., sp. nov., Dictyobacter kobayashii sp. nov., D. alpinus sp. nov., and D. joshuensis sp. nov. and description of Dictyobacteraceae fam. nov. within the order Ktedonobacterales isolated from Tengu-no-mugimeshi.</title>
        <authorList>
            <person name="Wang C.M."/>
            <person name="Zheng Y."/>
            <person name="Sakai Y."/>
            <person name="Toyoda A."/>
            <person name="Minakuchi Y."/>
            <person name="Abe K."/>
            <person name="Yokota A."/>
            <person name="Yabe S."/>
        </authorList>
    </citation>
    <scope>NUCLEOTIDE SEQUENCE [LARGE SCALE GENOMIC DNA]</scope>
    <source>
        <strain evidence="4">Uno11</strain>
    </source>
</reference>
<keyword evidence="2" id="KW-1133">Transmembrane helix</keyword>
<dbReference type="EMBL" id="BIFS01000001">
    <property type="protein sequence ID" value="GCE16420.1"/>
    <property type="molecule type" value="Genomic_DNA"/>
</dbReference>
<feature type="region of interest" description="Disordered" evidence="1">
    <location>
        <begin position="112"/>
        <end position="162"/>
    </location>
</feature>
<keyword evidence="4" id="KW-1185">Reference proteome</keyword>
<feature type="transmembrane region" description="Helical" evidence="2">
    <location>
        <begin position="80"/>
        <end position="101"/>
    </location>
</feature>
<sequence length="162" mass="18252">MIHLDPRFTAIISVLFIAMGLYNMYVGQKRMRLLRDRGNPAVWYKQVGILTGIEYSLLGVVLLLNLGISTGFFPESVATIVVPLYTLVLVLAAAVLLLILLQTLSASRRRVRKTPLSTPQELEQEEVGNQELTAEQRATQARHRRERRKKAAAARRRQSGRA</sequence>
<dbReference type="Proteomes" id="UP000287188">
    <property type="component" value="Unassembled WGS sequence"/>
</dbReference>
<gene>
    <name evidence="3" type="ORF">KDK_02200</name>
</gene>
<evidence type="ECO:0000313" key="3">
    <source>
        <dbReference type="EMBL" id="GCE16420.1"/>
    </source>
</evidence>
<proteinExistence type="predicted"/>
<feature type="compositionally biased region" description="Basic residues" evidence="1">
    <location>
        <begin position="140"/>
        <end position="162"/>
    </location>
</feature>
<comment type="caution">
    <text evidence="3">The sequence shown here is derived from an EMBL/GenBank/DDBJ whole genome shotgun (WGS) entry which is preliminary data.</text>
</comment>
<feature type="transmembrane region" description="Helical" evidence="2">
    <location>
        <begin position="6"/>
        <end position="26"/>
    </location>
</feature>